<name>A0A0Q3P130_BRADI</name>
<reference evidence="2" key="3">
    <citation type="submission" date="2018-08" db="UniProtKB">
        <authorList>
            <consortium name="EnsemblPlants"/>
        </authorList>
    </citation>
    <scope>IDENTIFICATION</scope>
    <source>
        <strain evidence="2">cv. Bd21</strain>
    </source>
</reference>
<evidence type="ECO:0000313" key="3">
    <source>
        <dbReference type="Proteomes" id="UP000008810"/>
    </source>
</evidence>
<dbReference type="EnsemblPlants" id="KQJ82385">
    <property type="protein sequence ID" value="KQJ82385"/>
    <property type="gene ID" value="BRADI_5g08686v3"/>
</dbReference>
<dbReference type="AlphaFoldDB" id="A0A0Q3P130"/>
<proteinExistence type="predicted"/>
<evidence type="ECO:0000313" key="1">
    <source>
        <dbReference type="EMBL" id="KQJ82385.1"/>
    </source>
</evidence>
<sequence length="121" mass="14238">MRCRFFTWLAVRNRCWTGDRLQRHGLPHPARQVWEPILALWGHLDWRPEGDSDIREWWATAAVPQGARRDFRTATALHRNNVVFNGASPSYVQILRFIIEEAVCWESARLIRDAFPFRPLG</sequence>
<dbReference type="EMBL" id="CM000884">
    <property type="protein sequence ID" value="KQJ82385.1"/>
    <property type="molecule type" value="Genomic_DNA"/>
</dbReference>
<evidence type="ECO:0000313" key="2">
    <source>
        <dbReference type="EnsemblPlants" id="KQJ82385"/>
    </source>
</evidence>
<dbReference type="OrthoDB" id="649363at2759"/>
<protein>
    <recommendedName>
        <fullName evidence="4">Reverse transcriptase zinc-binding domain-containing protein</fullName>
    </recommendedName>
</protein>
<reference evidence="1 2" key="1">
    <citation type="journal article" date="2010" name="Nature">
        <title>Genome sequencing and analysis of the model grass Brachypodium distachyon.</title>
        <authorList>
            <consortium name="International Brachypodium Initiative"/>
        </authorList>
    </citation>
    <scope>NUCLEOTIDE SEQUENCE [LARGE SCALE GENOMIC DNA]</scope>
    <source>
        <strain evidence="1 2">Bd21</strain>
    </source>
</reference>
<accession>A0A0Q3P130</accession>
<organism evidence="1">
    <name type="scientific">Brachypodium distachyon</name>
    <name type="common">Purple false brome</name>
    <name type="synonym">Trachynia distachya</name>
    <dbReference type="NCBI Taxonomy" id="15368"/>
    <lineage>
        <taxon>Eukaryota</taxon>
        <taxon>Viridiplantae</taxon>
        <taxon>Streptophyta</taxon>
        <taxon>Embryophyta</taxon>
        <taxon>Tracheophyta</taxon>
        <taxon>Spermatophyta</taxon>
        <taxon>Magnoliopsida</taxon>
        <taxon>Liliopsida</taxon>
        <taxon>Poales</taxon>
        <taxon>Poaceae</taxon>
        <taxon>BOP clade</taxon>
        <taxon>Pooideae</taxon>
        <taxon>Stipodae</taxon>
        <taxon>Brachypodieae</taxon>
        <taxon>Brachypodium</taxon>
    </lineage>
</organism>
<dbReference type="Proteomes" id="UP000008810">
    <property type="component" value="Chromosome 5"/>
</dbReference>
<dbReference type="Gramene" id="KQJ82385">
    <property type="protein sequence ID" value="KQJ82385"/>
    <property type="gene ID" value="BRADI_5g08686v3"/>
</dbReference>
<evidence type="ECO:0008006" key="4">
    <source>
        <dbReference type="Google" id="ProtNLM"/>
    </source>
</evidence>
<dbReference type="InParanoid" id="A0A0Q3P130"/>
<gene>
    <name evidence="1" type="ORF">BRADI_5g08686v3</name>
</gene>
<reference evidence="1" key="2">
    <citation type="submission" date="2017-06" db="EMBL/GenBank/DDBJ databases">
        <title>WGS assembly of Brachypodium distachyon.</title>
        <authorList>
            <consortium name="The International Brachypodium Initiative"/>
            <person name="Lucas S."/>
            <person name="Harmon-Smith M."/>
            <person name="Lail K."/>
            <person name="Tice H."/>
            <person name="Grimwood J."/>
            <person name="Bruce D."/>
            <person name="Barry K."/>
            <person name="Shu S."/>
            <person name="Lindquist E."/>
            <person name="Wang M."/>
            <person name="Pitluck S."/>
            <person name="Vogel J.P."/>
            <person name="Garvin D.F."/>
            <person name="Mockler T.C."/>
            <person name="Schmutz J."/>
            <person name="Rokhsar D."/>
            <person name="Bevan M.W."/>
        </authorList>
    </citation>
    <scope>NUCLEOTIDE SEQUENCE</scope>
    <source>
        <strain evidence="1">Bd21</strain>
    </source>
</reference>
<keyword evidence="3" id="KW-1185">Reference proteome</keyword>